<dbReference type="EMBL" id="ACEN01000005">
    <property type="protein sequence ID" value="EEG34560.1"/>
    <property type="molecule type" value="Genomic_DNA"/>
</dbReference>
<sequence>MKNLHAFVQTHTAERVDGRAVCLVERGFENVRDAEFIGDFNVLLTGFQRRVKVFKDIDAAEKGKGRIVADGDVVDLDIHGKAFQIS</sequence>
<proteinExistence type="predicted"/>
<dbReference type="AlphaFoldDB" id="C0EJT6"/>
<evidence type="ECO:0000313" key="2">
    <source>
        <dbReference type="Proteomes" id="UP000004457"/>
    </source>
</evidence>
<evidence type="ECO:0000313" key="1">
    <source>
        <dbReference type="EMBL" id="EEG34560.1"/>
    </source>
</evidence>
<keyword evidence="2" id="KW-1185">Reference proteome</keyword>
<comment type="caution">
    <text evidence="1">The sequence shown here is derived from an EMBL/GenBank/DDBJ whole genome shotgun (WGS) entry which is preliminary data.</text>
</comment>
<accession>C0EJT6</accession>
<reference evidence="1 2" key="1">
    <citation type="submission" date="2009-01" db="EMBL/GenBank/DDBJ databases">
        <authorList>
            <person name="Fulton L."/>
            <person name="Clifton S."/>
            <person name="Chinwalla A.T."/>
            <person name="Mitreva M."/>
            <person name="Sodergren E."/>
            <person name="Weinstock G."/>
            <person name="Clifton S."/>
            <person name="Dooling D.J."/>
            <person name="Fulton B."/>
            <person name="Minx P."/>
            <person name="Pepin K.H."/>
            <person name="Johnson M."/>
            <person name="Bhonagiri V."/>
            <person name="Nash W.E."/>
            <person name="Mardis E.R."/>
            <person name="Wilson R.K."/>
        </authorList>
    </citation>
    <scope>NUCLEOTIDE SEQUENCE [LARGE SCALE GENOMIC DNA]</scope>
    <source>
        <strain evidence="1 2">NRL30031/H210</strain>
    </source>
</reference>
<protein>
    <submittedName>
        <fullName evidence="1">Uncharacterized protein</fullName>
    </submittedName>
</protein>
<name>C0EJT6_NEIFL</name>
<gene>
    <name evidence="1" type="ORF">NEIFLAOT_00176</name>
</gene>
<organism evidence="1 2">
    <name type="scientific">Neisseria flavescens NRL30031/H210</name>
    <dbReference type="NCBI Taxonomy" id="546264"/>
    <lineage>
        <taxon>Bacteria</taxon>
        <taxon>Pseudomonadati</taxon>
        <taxon>Pseudomonadota</taxon>
        <taxon>Betaproteobacteria</taxon>
        <taxon>Neisseriales</taxon>
        <taxon>Neisseriaceae</taxon>
        <taxon>Neisseria</taxon>
    </lineage>
</organism>
<dbReference type="Proteomes" id="UP000004457">
    <property type="component" value="Unassembled WGS sequence"/>
</dbReference>